<keyword evidence="1" id="KW-1133">Transmembrane helix</keyword>
<dbReference type="AlphaFoldDB" id="A0A329THQ0"/>
<feature type="transmembrane region" description="Helical" evidence="1">
    <location>
        <begin position="54"/>
        <end position="72"/>
    </location>
</feature>
<evidence type="ECO:0000313" key="3">
    <source>
        <dbReference type="Proteomes" id="UP000251634"/>
    </source>
</evidence>
<sequence length="175" mass="20794">MLNQSKGFYFNVSQFSIWLILLMVGIVGIVRFHRKFLKAKKLSKEVVVLVKAENITADYYFTYFSLFVISFFSVDPTVPKDVLIFSFLMVLIIWVYIVNEMYFVNPVLNILRYKSFSIVYHKNLKLEEDDEKEIEEFEIKVFSRVPLNRMMGEKLFVTFSQHDFSVCYPVMKEGR</sequence>
<dbReference type="EMBL" id="PRKZ01000007">
    <property type="protein sequence ID" value="RAW48799.1"/>
    <property type="molecule type" value="Genomic_DNA"/>
</dbReference>
<evidence type="ECO:0000256" key="1">
    <source>
        <dbReference type="SAM" id="Phobius"/>
    </source>
</evidence>
<keyword evidence="1" id="KW-0812">Transmembrane</keyword>
<comment type="caution">
    <text evidence="2">The sequence shown here is derived from an EMBL/GenBank/DDBJ whole genome shotgun (WGS) entry which is preliminary data.</text>
</comment>
<gene>
    <name evidence="2" type="ORF">C4N25_09745</name>
</gene>
<name>A0A329THQ0_9FIRM</name>
<keyword evidence="1" id="KW-0472">Membrane</keyword>
<accession>A0A329THQ0</accession>
<dbReference type="Proteomes" id="UP000251634">
    <property type="component" value="Unassembled WGS sequence"/>
</dbReference>
<feature type="transmembrane region" description="Helical" evidence="1">
    <location>
        <begin position="15"/>
        <end position="33"/>
    </location>
</feature>
<evidence type="ECO:0000313" key="2">
    <source>
        <dbReference type="EMBL" id="RAW48799.1"/>
    </source>
</evidence>
<proteinExistence type="predicted"/>
<feature type="transmembrane region" description="Helical" evidence="1">
    <location>
        <begin position="84"/>
        <end position="104"/>
    </location>
</feature>
<protein>
    <submittedName>
        <fullName evidence="2">Uncharacterized protein</fullName>
    </submittedName>
</protein>
<reference evidence="2 3" key="1">
    <citation type="submission" date="2018-02" db="EMBL/GenBank/DDBJ databases">
        <title>Complete genome sequencing of Faecalibacterium prausnitzii strains isolated from the human gut.</title>
        <authorList>
            <person name="Fitzgerald B.C."/>
            <person name="Shkoporov A.N."/>
            <person name="Ross P.R."/>
            <person name="Hill C."/>
        </authorList>
    </citation>
    <scope>NUCLEOTIDE SEQUENCE [LARGE SCALE GENOMIC DNA]</scope>
    <source>
        <strain evidence="2 3">APC942/8-14-2</strain>
    </source>
</reference>
<organism evidence="2 3">
    <name type="scientific">Faecalibacterium prausnitzii</name>
    <dbReference type="NCBI Taxonomy" id="853"/>
    <lineage>
        <taxon>Bacteria</taxon>
        <taxon>Bacillati</taxon>
        <taxon>Bacillota</taxon>
        <taxon>Clostridia</taxon>
        <taxon>Eubacteriales</taxon>
        <taxon>Oscillospiraceae</taxon>
        <taxon>Faecalibacterium</taxon>
    </lineage>
</organism>